<dbReference type="GO" id="GO:0009228">
    <property type="term" value="P:thiamine biosynthetic process"/>
    <property type="evidence" value="ECO:0007669"/>
    <property type="project" value="UniProtKB-KW"/>
</dbReference>
<dbReference type="EMBL" id="JXTG01000003">
    <property type="protein sequence ID" value="KIP21870.1"/>
    <property type="molecule type" value="Genomic_DNA"/>
</dbReference>
<dbReference type="RefSeq" id="WP_021095498.1">
    <property type="nucleotide sequence ID" value="NZ_ANOC01000046.1"/>
</dbReference>
<keyword evidence="5" id="KW-1185">Reference proteome</keyword>
<dbReference type="SUPFAM" id="SSF51391">
    <property type="entry name" value="Thiamin phosphate synthase"/>
    <property type="match status" value="1"/>
</dbReference>
<dbReference type="GO" id="GO:0004789">
    <property type="term" value="F:thiamine-phosphate diphosphorylase activity"/>
    <property type="evidence" value="ECO:0007669"/>
    <property type="project" value="TreeGrafter"/>
</dbReference>
<evidence type="ECO:0000256" key="2">
    <source>
        <dbReference type="ARBA" id="ARBA00022977"/>
    </source>
</evidence>
<dbReference type="CDD" id="cd00564">
    <property type="entry name" value="TMP_TenI"/>
    <property type="match status" value="1"/>
</dbReference>
<comment type="pathway">
    <text evidence="1">Cofactor biosynthesis; thiamine diphosphate biosynthesis.</text>
</comment>
<gene>
    <name evidence="4" type="ORF">JV16_01070</name>
</gene>
<comment type="caution">
    <text evidence="4">The sequence shown here is derived from an EMBL/GenBank/DDBJ whole genome shotgun (WGS) entry which is preliminary data.</text>
</comment>
<dbReference type="AlphaFoldDB" id="A0A0D0G955"/>
<dbReference type="Pfam" id="PF02581">
    <property type="entry name" value="TMP-TENI"/>
    <property type="match status" value="1"/>
</dbReference>
<proteinExistence type="predicted"/>
<dbReference type="InterPro" id="IPR013785">
    <property type="entry name" value="Aldolase_TIM"/>
</dbReference>
<dbReference type="PANTHER" id="PTHR20857">
    <property type="entry name" value="THIAMINE-PHOSPHATE PYROPHOSPHORYLASE"/>
    <property type="match status" value="1"/>
</dbReference>
<organism evidence="4 5">
    <name type="scientific">Anoxybacillus ayderensis</name>
    <dbReference type="NCBI Taxonomy" id="265546"/>
    <lineage>
        <taxon>Bacteria</taxon>
        <taxon>Bacillati</taxon>
        <taxon>Bacillota</taxon>
        <taxon>Bacilli</taxon>
        <taxon>Bacillales</taxon>
        <taxon>Anoxybacillaceae</taxon>
        <taxon>Anoxybacillus</taxon>
    </lineage>
</organism>
<dbReference type="Proteomes" id="UP000032047">
    <property type="component" value="Unassembled WGS sequence"/>
</dbReference>
<dbReference type="InterPro" id="IPR036206">
    <property type="entry name" value="ThiamineP_synth_sf"/>
</dbReference>
<accession>A0A0D0G955</accession>
<dbReference type="InterPro" id="IPR022998">
    <property type="entry name" value="ThiamineP_synth_TenI"/>
</dbReference>
<dbReference type="PATRIC" id="fig|265546.4.peg.1095"/>
<dbReference type="PANTHER" id="PTHR20857:SF22">
    <property type="entry name" value="THIAZOLE TAUTOMERASE"/>
    <property type="match status" value="1"/>
</dbReference>
<sequence>MKELHLISTGKQSIETFVHISSLVHSYAHFIHIREKHRSAKEIGMIVENLLEVSVPPQKIIVNDRVDVAVVYGVGGVQLAHHSLSPKRIKEKFPFLRVGCSVHTFEEAKRAEKEGADYVIFGHIYETNCKEGRKPRGLSSLRQLTSHVRIPVVAIGGIKPFHVRDVFMTGAKGIAVMSTVFEADDPLYMVQRYRKQMGANTWTF</sequence>
<feature type="domain" description="Thiamine phosphate synthase/TenI" evidence="3">
    <location>
        <begin position="18"/>
        <end position="180"/>
    </location>
</feature>
<dbReference type="NCBIfam" id="NF005819">
    <property type="entry name" value="PRK07695.1"/>
    <property type="match status" value="1"/>
</dbReference>
<evidence type="ECO:0000259" key="3">
    <source>
        <dbReference type="Pfam" id="PF02581"/>
    </source>
</evidence>
<reference evidence="4 5" key="1">
    <citation type="submission" date="2015-01" db="EMBL/GenBank/DDBJ databases">
        <title>Genome sequence of Anoxybacillus ayderensis strain AB04.</title>
        <authorList>
            <person name="Belduz A.O."/>
            <person name="Canakci S."/>
            <person name="Chan K.-G."/>
            <person name="Kahar U.M."/>
            <person name="Yaakob A.S."/>
            <person name="Chan C.S."/>
            <person name="Goh K.M."/>
        </authorList>
    </citation>
    <scope>NUCLEOTIDE SEQUENCE [LARGE SCALE GENOMIC DNA]</scope>
    <source>
        <strain evidence="4 5">AB04</strain>
    </source>
</reference>
<protein>
    <submittedName>
        <fullName evidence="4">Regulatory protein tenI</fullName>
    </submittedName>
</protein>
<evidence type="ECO:0000256" key="1">
    <source>
        <dbReference type="ARBA" id="ARBA00004948"/>
    </source>
</evidence>
<keyword evidence="2" id="KW-0784">Thiamine biosynthesis</keyword>
<dbReference type="Gene3D" id="3.20.20.70">
    <property type="entry name" value="Aldolase class I"/>
    <property type="match status" value="1"/>
</dbReference>
<dbReference type="GO" id="GO:0005737">
    <property type="term" value="C:cytoplasm"/>
    <property type="evidence" value="ECO:0007669"/>
    <property type="project" value="TreeGrafter"/>
</dbReference>
<evidence type="ECO:0000313" key="5">
    <source>
        <dbReference type="Proteomes" id="UP000032047"/>
    </source>
</evidence>
<name>A0A0D0G955_9BACL</name>
<evidence type="ECO:0000313" key="4">
    <source>
        <dbReference type="EMBL" id="KIP21870.1"/>
    </source>
</evidence>